<dbReference type="RefSeq" id="WP_043560907.1">
    <property type="nucleotide sequence ID" value="NZ_CBLY010000006.1"/>
</dbReference>
<evidence type="ECO:0000256" key="1">
    <source>
        <dbReference type="SAM" id="Phobius"/>
    </source>
</evidence>
<keyword evidence="1" id="KW-1133">Transmembrane helix</keyword>
<reference evidence="3 5" key="3">
    <citation type="submission" date="2018-02" db="EMBL/GenBank/DDBJ databases">
        <title>Draft genome sequences of four Parasaccharibacter apium strains isolated from honey bees.</title>
        <authorList>
            <person name="Corby-Harris V.L."/>
            <person name="Anderson K.E."/>
        </authorList>
    </citation>
    <scope>NUCLEOTIDE SEQUENCE [LARGE SCALE GENOMIC DNA]</scope>
    <source>
        <strain evidence="3 5">B8</strain>
    </source>
</reference>
<dbReference type="EMBL" id="CBLY010000006">
    <property type="protein sequence ID" value="CDG34343.1"/>
    <property type="molecule type" value="Genomic_DNA"/>
</dbReference>
<organism evidence="2 4">
    <name type="scientific">Parasaccharibacter apium</name>
    <dbReference type="NCBI Taxonomy" id="1510841"/>
    <lineage>
        <taxon>Bacteria</taxon>
        <taxon>Pseudomonadati</taxon>
        <taxon>Pseudomonadota</taxon>
        <taxon>Alphaproteobacteria</taxon>
        <taxon>Acetobacterales</taxon>
        <taxon>Acetobacteraceae</taxon>
        <taxon>Parasaccharibacter</taxon>
    </lineage>
</organism>
<dbReference type="OrthoDB" id="7283292at2"/>
<keyword evidence="1" id="KW-0812">Transmembrane</keyword>
<feature type="transmembrane region" description="Helical" evidence="1">
    <location>
        <begin position="39"/>
        <end position="60"/>
    </location>
</feature>
<reference evidence="2 4" key="1">
    <citation type="journal article" date="2014" name="Genome Biol. Evol.">
        <title>Acetic acid bacteria genomes reveal functional traits for adaptation to life in insect guts.</title>
        <authorList>
            <person name="Chouaia B."/>
            <person name="Gaiarsa S."/>
            <person name="Crotti E."/>
            <person name="Comandatore F."/>
            <person name="Degli Esposti M."/>
            <person name="Ricci I."/>
            <person name="Alma A."/>
            <person name="Favia G."/>
            <person name="Bandi C."/>
            <person name="Daffonchio D."/>
        </authorList>
    </citation>
    <scope>NUCLEOTIDE SEQUENCE [LARGE SCALE GENOMIC DNA]</scope>
    <source>
        <strain evidence="2">AM168</strain>
        <strain evidence="4">AM169</strain>
    </source>
</reference>
<dbReference type="Proteomes" id="UP000027590">
    <property type="component" value="Unassembled WGS sequence"/>
</dbReference>
<evidence type="ECO:0000313" key="4">
    <source>
        <dbReference type="Proteomes" id="UP000027590"/>
    </source>
</evidence>
<accession>A0A7U7G750</accession>
<evidence type="ECO:0000313" key="2">
    <source>
        <dbReference type="EMBL" id="CDG34343.1"/>
    </source>
</evidence>
<evidence type="ECO:0000313" key="5">
    <source>
        <dbReference type="Proteomes" id="UP000237218"/>
    </source>
</evidence>
<sequence length="65" mass="7337">MSSQSPSRPSSQTYIYTIALALSFLLQLVWPALTPLMGVMRVFALMGILVFGPLELYQLYRMAPR</sequence>
<name>A0A7U7G750_9PROT</name>
<dbReference type="Proteomes" id="UP000237218">
    <property type="component" value="Unassembled WGS sequence"/>
</dbReference>
<feature type="transmembrane region" description="Helical" evidence="1">
    <location>
        <begin position="12"/>
        <end position="33"/>
    </location>
</feature>
<protein>
    <submittedName>
        <fullName evidence="2">Uncharacterized protein</fullName>
    </submittedName>
</protein>
<comment type="caution">
    <text evidence="2">The sequence shown here is derived from an EMBL/GenBank/DDBJ whole genome shotgun (WGS) entry which is preliminary data.</text>
</comment>
<keyword evidence="1" id="KW-0472">Membrane</keyword>
<dbReference type="EMBL" id="LMYI01000002">
    <property type="protein sequence ID" value="POS64775.1"/>
    <property type="molecule type" value="Genomic_DNA"/>
</dbReference>
<reference evidence="2 4" key="2">
    <citation type="journal article" date="2014" name="PLoS ONE">
        <title>Evolution of mitochondria reconstructed from the energy metabolism of living bacteria.</title>
        <authorList>
            <person name="Degli Esposti M."/>
            <person name="Chouaia B."/>
            <person name="Comandatore F."/>
            <person name="Crotti E."/>
            <person name="Sassera D."/>
            <person name="Lievens P.M."/>
            <person name="Daffonchio D."/>
            <person name="Bandi C."/>
        </authorList>
    </citation>
    <scope>NUCLEOTIDE SEQUENCE [LARGE SCALE GENOMIC DNA]</scope>
    <source>
        <strain evidence="2">AM168</strain>
        <strain evidence="4">AM169</strain>
    </source>
</reference>
<gene>
    <name evidence="3" type="ORF">ASQ42_01325</name>
    <name evidence="2" type="ORF">SACS_1605</name>
</gene>
<keyword evidence="5" id="KW-1185">Reference proteome</keyword>
<dbReference type="AlphaFoldDB" id="A0A7U7G750"/>
<proteinExistence type="predicted"/>
<evidence type="ECO:0000313" key="3">
    <source>
        <dbReference type="EMBL" id="POS64775.1"/>
    </source>
</evidence>